<dbReference type="SUPFAM" id="SSF47923">
    <property type="entry name" value="Ypt/Rab-GAP domain of gyp1p"/>
    <property type="match status" value="2"/>
</dbReference>
<dbReference type="AlphaFoldDB" id="A0A914CBJ0"/>
<dbReference type="FunFam" id="1.10.8.270:FF:000011">
    <property type="entry name" value="TBC1 domain family member 5"/>
    <property type="match status" value="1"/>
</dbReference>
<accession>A0A914CBJ0</accession>
<keyword evidence="3" id="KW-1185">Reference proteome</keyword>
<dbReference type="SMART" id="SM00164">
    <property type="entry name" value="TBC"/>
    <property type="match status" value="1"/>
</dbReference>
<dbReference type="InterPro" id="IPR035969">
    <property type="entry name" value="Rab-GAP_TBC_sf"/>
</dbReference>
<dbReference type="FunFam" id="1.10.472.80:FF:000038">
    <property type="entry name" value="TBC1 domain family member 5"/>
    <property type="match status" value="1"/>
</dbReference>
<dbReference type="Pfam" id="PF00566">
    <property type="entry name" value="RabGAP-TBC"/>
    <property type="match status" value="2"/>
</dbReference>
<evidence type="ECO:0000313" key="4">
    <source>
        <dbReference type="WBParaSite" id="ACRNAN_Path_800.g3028.t1"/>
    </source>
</evidence>
<dbReference type="WBParaSite" id="ACRNAN_Path_800.g3028.t1">
    <property type="protein sequence ID" value="ACRNAN_Path_800.g3028.t1"/>
    <property type="gene ID" value="ACRNAN_Path_800.g3028"/>
</dbReference>
<evidence type="ECO:0000256" key="1">
    <source>
        <dbReference type="ARBA" id="ARBA00022468"/>
    </source>
</evidence>
<feature type="domain" description="Rab-GAP TBC" evidence="2">
    <location>
        <begin position="44"/>
        <end position="335"/>
    </location>
</feature>
<sequence length="612" mass="71831">METNNTETNNENARPVPFIEEVNFLFDHRLDQEKLEKYCFDGRLRDSHIRSVVWRVLLKCLPIKSSEWSEILNRSRNFYGSLKKKLSTNPREDIFNFDPELNNPLSLQAENPWQKYFVDAELRDCINKDVERTFPEMQFFQSEQMRKMMSDILFVYSKQNDQLSYRQGMHEILAPLLFVLYFDHESYAHFKEQSGISDLTNEQRNLLDTINDPRFLEHDAFAMFRQLMMMLEKWYINTDDYGSDNSSIAPLSKDRIGGVPFCKSKNPGPNSELIEKLNMINDVMLREIDPALWRHLNSLEITPQIYGIRWLRLMFGREFPMHDLLFLWDAILADRPQLVLVDYIFIAMLVLIRHLLLCSDYSTCLQYLMRYPPTADIHTFIQFSLHLKSPKKFPKPKNYRLSHFPQITQAGKPHPNHERAQEERHFNNRTSPPKVKTVDNVLNKIGRITKLKAHSTPLIRRRYPDSMPASNSIFYTDEPQDDMSEIELMKEQVALLQSRLNEHDLVARVGSRKLLAIADDIDLLGGNAEKQEKLKQEIREIANQLTRNTVSEQWVQNVPTEISSNGLDAVELAREAGTSPLQNNHSLNRHPKSLRKENELLEIHFNPKRKNF</sequence>
<dbReference type="PANTHER" id="PTHR22957">
    <property type="entry name" value="TBC1 DOMAIN FAMILY MEMBER GTPASE-ACTIVATING PROTEIN"/>
    <property type="match status" value="1"/>
</dbReference>
<dbReference type="Proteomes" id="UP000887540">
    <property type="component" value="Unplaced"/>
</dbReference>
<dbReference type="Gene3D" id="1.10.10.750">
    <property type="entry name" value="Ypt/Rab-GAP domain of gyp1p, domain 1"/>
    <property type="match status" value="1"/>
</dbReference>
<dbReference type="PROSITE" id="PS50086">
    <property type="entry name" value="TBC_RABGAP"/>
    <property type="match status" value="1"/>
</dbReference>
<dbReference type="PANTHER" id="PTHR22957:SF337">
    <property type="entry name" value="TBC1 DOMAIN FAMILY MEMBER 5"/>
    <property type="match status" value="1"/>
</dbReference>
<dbReference type="Gene3D" id="1.10.472.80">
    <property type="entry name" value="Ypt/Rab-GAP domain of gyp1p, domain 3"/>
    <property type="match status" value="1"/>
</dbReference>
<dbReference type="Gene3D" id="1.10.8.270">
    <property type="entry name" value="putative rabgap domain of human tbc1 domain family member 14 like domains"/>
    <property type="match status" value="1"/>
</dbReference>
<keyword evidence="1" id="KW-0343">GTPase activation</keyword>
<evidence type="ECO:0000313" key="3">
    <source>
        <dbReference type="Proteomes" id="UP000887540"/>
    </source>
</evidence>
<reference evidence="4" key="1">
    <citation type="submission" date="2022-11" db="UniProtKB">
        <authorList>
            <consortium name="WormBaseParasite"/>
        </authorList>
    </citation>
    <scope>IDENTIFICATION</scope>
</reference>
<organism evidence="3 4">
    <name type="scientific">Acrobeloides nanus</name>
    <dbReference type="NCBI Taxonomy" id="290746"/>
    <lineage>
        <taxon>Eukaryota</taxon>
        <taxon>Metazoa</taxon>
        <taxon>Ecdysozoa</taxon>
        <taxon>Nematoda</taxon>
        <taxon>Chromadorea</taxon>
        <taxon>Rhabditida</taxon>
        <taxon>Tylenchina</taxon>
        <taxon>Cephalobomorpha</taxon>
        <taxon>Cephaloboidea</taxon>
        <taxon>Cephalobidae</taxon>
        <taxon>Acrobeloides</taxon>
    </lineage>
</organism>
<proteinExistence type="predicted"/>
<protein>
    <submittedName>
        <fullName evidence="4">Rab-GAP TBC domain-containing protein</fullName>
    </submittedName>
</protein>
<dbReference type="GO" id="GO:0005096">
    <property type="term" value="F:GTPase activator activity"/>
    <property type="evidence" value="ECO:0007669"/>
    <property type="project" value="UniProtKB-KW"/>
</dbReference>
<name>A0A914CBJ0_9BILA</name>
<evidence type="ECO:0000259" key="2">
    <source>
        <dbReference type="PROSITE" id="PS50086"/>
    </source>
</evidence>
<dbReference type="InterPro" id="IPR000195">
    <property type="entry name" value="Rab-GAP-TBC_dom"/>
</dbReference>
<dbReference type="GO" id="GO:0005737">
    <property type="term" value="C:cytoplasm"/>
    <property type="evidence" value="ECO:0007669"/>
    <property type="project" value="UniProtKB-ARBA"/>
</dbReference>